<name>A0A2S7K389_9PROT</name>
<keyword evidence="2" id="KW-0413">Isomerase</keyword>
<accession>A0A2S7K389</accession>
<gene>
    <name evidence="3" type="ORF">CW354_15160</name>
</gene>
<comment type="caution">
    <text evidence="3">The sequence shown here is derived from an EMBL/GenBank/DDBJ whole genome shotgun (WGS) entry which is preliminary data.</text>
</comment>
<dbReference type="Gene3D" id="3.40.50.1860">
    <property type="match status" value="2"/>
</dbReference>
<evidence type="ECO:0000256" key="1">
    <source>
        <dbReference type="ARBA" id="ARBA00007847"/>
    </source>
</evidence>
<dbReference type="SUPFAM" id="SSF53681">
    <property type="entry name" value="Aspartate/glutamate racemase"/>
    <property type="match status" value="2"/>
</dbReference>
<evidence type="ECO:0000313" key="4">
    <source>
        <dbReference type="Proteomes" id="UP000239504"/>
    </source>
</evidence>
<proteinExistence type="inferred from homology"/>
<sequence>MKHFGILAHSAEGAALCFTTFCHEGGKRLGPDMHPDVTVDCIAFGQSMDAWDKGDHDFIRNIHAQSILNLAGAGADFFACADNTSHIALEHEGPDFVIPGLNIADVVAAEAKKQGMKKVGVLGTRFTMEGPAYKRALAAQGIERAIPDDKDRAEIDRVVFEELVRGKFLDSSKAFYAGVIEKLADEGCDGVAMVCTEIPILLDSVRTALPTLDSTRLLAKAALDVATGRAPMPTWRGGPVETA</sequence>
<protein>
    <submittedName>
        <fullName evidence="3">Aspartate racemase</fullName>
    </submittedName>
</protein>
<dbReference type="PANTHER" id="PTHR21198:SF7">
    <property type="entry name" value="ASPARTATE-GLUTAMATE RACEMASE FAMILY"/>
    <property type="match status" value="1"/>
</dbReference>
<reference evidence="3 4" key="1">
    <citation type="submission" date="2017-12" db="EMBL/GenBank/DDBJ databases">
        <authorList>
            <person name="Hurst M.R.H."/>
        </authorList>
    </citation>
    <scope>NUCLEOTIDE SEQUENCE [LARGE SCALE GENOMIC DNA]</scope>
    <source>
        <strain evidence="3 4">SY-3-19</strain>
    </source>
</reference>
<dbReference type="PANTHER" id="PTHR21198">
    <property type="entry name" value="GLUTAMATE RACEMASE"/>
    <property type="match status" value="1"/>
</dbReference>
<evidence type="ECO:0000256" key="2">
    <source>
        <dbReference type="ARBA" id="ARBA00023235"/>
    </source>
</evidence>
<dbReference type="InterPro" id="IPR001920">
    <property type="entry name" value="Asp/Glu_race"/>
</dbReference>
<dbReference type="GO" id="GO:0047661">
    <property type="term" value="F:amino-acid racemase activity"/>
    <property type="evidence" value="ECO:0007669"/>
    <property type="project" value="InterPro"/>
</dbReference>
<dbReference type="Proteomes" id="UP000239504">
    <property type="component" value="Unassembled WGS sequence"/>
</dbReference>
<dbReference type="AlphaFoldDB" id="A0A2S7K389"/>
<dbReference type="Pfam" id="PF01177">
    <property type="entry name" value="Asp_Glu_race"/>
    <property type="match status" value="1"/>
</dbReference>
<dbReference type="InterPro" id="IPR015942">
    <property type="entry name" value="Asp/Glu/hydantoin_racemase"/>
</dbReference>
<keyword evidence="4" id="KW-1185">Reference proteome</keyword>
<comment type="similarity">
    <text evidence="1">Belongs to the aspartate/glutamate racemases family.</text>
</comment>
<dbReference type="NCBIfam" id="TIGR00035">
    <property type="entry name" value="asp_race"/>
    <property type="match status" value="1"/>
</dbReference>
<organism evidence="3 4">
    <name type="scientific">Hyphococcus luteus</name>
    <dbReference type="NCBI Taxonomy" id="2058213"/>
    <lineage>
        <taxon>Bacteria</taxon>
        <taxon>Pseudomonadati</taxon>
        <taxon>Pseudomonadota</taxon>
        <taxon>Alphaproteobacteria</taxon>
        <taxon>Parvularculales</taxon>
        <taxon>Parvularculaceae</taxon>
        <taxon>Hyphococcus</taxon>
    </lineage>
</organism>
<evidence type="ECO:0000313" key="3">
    <source>
        <dbReference type="EMBL" id="PQA86970.1"/>
    </source>
</evidence>
<dbReference type="EMBL" id="PJCH01000011">
    <property type="protein sequence ID" value="PQA86970.1"/>
    <property type="molecule type" value="Genomic_DNA"/>
</dbReference>
<dbReference type="InterPro" id="IPR004380">
    <property type="entry name" value="Asp_race"/>
</dbReference>
<dbReference type="OrthoDB" id="9803739at2"/>